<organism evidence="2 3">
    <name type="scientific">Clathrospora elynae</name>
    <dbReference type="NCBI Taxonomy" id="706981"/>
    <lineage>
        <taxon>Eukaryota</taxon>
        <taxon>Fungi</taxon>
        <taxon>Dikarya</taxon>
        <taxon>Ascomycota</taxon>
        <taxon>Pezizomycotina</taxon>
        <taxon>Dothideomycetes</taxon>
        <taxon>Pleosporomycetidae</taxon>
        <taxon>Pleosporales</taxon>
        <taxon>Diademaceae</taxon>
        <taxon>Clathrospora</taxon>
    </lineage>
</organism>
<dbReference type="Proteomes" id="UP000800038">
    <property type="component" value="Unassembled WGS sequence"/>
</dbReference>
<evidence type="ECO:0000313" key="2">
    <source>
        <dbReference type="EMBL" id="KAF1943281.1"/>
    </source>
</evidence>
<keyword evidence="1" id="KW-0812">Transmembrane</keyword>
<keyword evidence="1" id="KW-1133">Transmembrane helix</keyword>
<dbReference type="EMBL" id="ML976027">
    <property type="protein sequence ID" value="KAF1943281.1"/>
    <property type="molecule type" value="Genomic_DNA"/>
</dbReference>
<protein>
    <submittedName>
        <fullName evidence="2">Uncharacterized protein</fullName>
    </submittedName>
</protein>
<name>A0A6A5SRV7_9PLEO</name>
<reference evidence="2" key="1">
    <citation type="journal article" date="2020" name="Stud. Mycol.">
        <title>101 Dothideomycetes genomes: a test case for predicting lifestyles and emergence of pathogens.</title>
        <authorList>
            <person name="Haridas S."/>
            <person name="Albert R."/>
            <person name="Binder M."/>
            <person name="Bloem J."/>
            <person name="Labutti K."/>
            <person name="Salamov A."/>
            <person name="Andreopoulos B."/>
            <person name="Baker S."/>
            <person name="Barry K."/>
            <person name="Bills G."/>
            <person name="Bluhm B."/>
            <person name="Cannon C."/>
            <person name="Castanera R."/>
            <person name="Culley D."/>
            <person name="Daum C."/>
            <person name="Ezra D."/>
            <person name="Gonzalez J."/>
            <person name="Henrissat B."/>
            <person name="Kuo A."/>
            <person name="Liang C."/>
            <person name="Lipzen A."/>
            <person name="Lutzoni F."/>
            <person name="Magnuson J."/>
            <person name="Mondo S."/>
            <person name="Nolan M."/>
            <person name="Ohm R."/>
            <person name="Pangilinan J."/>
            <person name="Park H.-J."/>
            <person name="Ramirez L."/>
            <person name="Alfaro M."/>
            <person name="Sun H."/>
            <person name="Tritt A."/>
            <person name="Yoshinaga Y."/>
            <person name="Zwiers L.-H."/>
            <person name="Turgeon B."/>
            <person name="Goodwin S."/>
            <person name="Spatafora J."/>
            <person name="Crous P."/>
            <person name="Grigoriev I."/>
        </authorList>
    </citation>
    <scope>NUCLEOTIDE SEQUENCE</scope>
    <source>
        <strain evidence="2">CBS 161.51</strain>
    </source>
</reference>
<keyword evidence="3" id="KW-1185">Reference proteome</keyword>
<gene>
    <name evidence="2" type="ORF">EJ02DRAFT_146821</name>
</gene>
<dbReference type="AlphaFoldDB" id="A0A6A5SRV7"/>
<proteinExistence type="predicted"/>
<feature type="transmembrane region" description="Helical" evidence="1">
    <location>
        <begin position="33"/>
        <end position="53"/>
    </location>
</feature>
<keyword evidence="1" id="KW-0472">Membrane</keyword>
<evidence type="ECO:0000256" key="1">
    <source>
        <dbReference type="SAM" id="Phobius"/>
    </source>
</evidence>
<evidence type="ECO:0000313" key="3">
    <source>
        <dbReference type="Proteomes" id="UP000800038"/>
    </source>
</evidence>
<accession>A0A6A5SRV7</accession>
<sequence length="140" mass="15624">MRISLCVCVSATSEVVCYTIEGIAVFIDGRRTASGYLLAIIYFISSLSNPCLFSQSSQIFHHTFAIHGHKRWVIGAYVRGGYIPLDEAHPAIGPYDSKLHDAQATADKPWVVFYVGRTPSHRDPRATSIRHTRVARTFDI</sequence>